<dbReference type="PANTHER" id="PTHR11049:SF24">
    <property type="entry name" value="CYTOSOLIC ACYL COENZYME A THIOESTER HYDROLASE"/>
    <property type="match status" value="1"/>
</dbReference>
<evidence type="ECO:0000313" key="7">
    <source>
        <dbReference type="EMBL" id="PJF43180.1"/>
    </source>
</evidence>
<proteinExistence type="inferred from homology"/>
<evidence type="ECO:0000313" key="6">
    <source>
        <dbReference type="EMBL" id="PJF37411.1"/>
    </source>
</evidence>
<accession>A0A2M8Q051</accession>
<name>A0A2M8Q051_9CHLR</name>
<dbReference type="PROSITE" id="PS51770">
    <property type="entry name" value="HOTDOG_ACOT"/>
    <property type="match status" value="1"/>
</dbReference>
<gene>
    <name evidence="6" type="ORF">CUN49_00375</name>
    <name evidence="7" type="ORF">CUN50_01170</name>
</gene>
<evidence type="ECO:0000256" key="1">
    <source>
        <dbReference type="ARBA" id="ARBA00010458"/>
    </source>
</evidence>
<dbReference type="PANTHER" id="PTHR11049">
    <property type="entry name" value="ACYL COENZYME A THIOESTER HYDROLASE"/>
    <property type="match status" value="1"/>
</dbReference>
<reference evidence="8 9" key="1">
    <citation type="submission" date="2017-11" db="EMBL/GenBank/DDBJ databases">
        <title>Evolution of Phototrophy in the Chloroflexi Phylum Driven by Horizontal Gene Transfer.</title>
        <authorList>
            <person name="Ward L.M."/>
            <person name="Hemp J."/>
            <person name="Shih P.M."/>
            <person name="Mcglynn S.E."/>
            <person name="Fischer W."/>
        </authorList>
    </citation>
    <scope>NUCLEOTIDE SEQUENCE [LARGE SCALE GENOMIC DNA]</scope>
    <source>
        <strain evidence="7">CP1_1M</strain>
        <strain evidence="6">JP3_13</strain>
    </source>
</reference>
<sequence length="170" mass="18404">MSDPIEIGRTVAESRVQLVQFMRPEHANALGNVHGGEIMKLVDEAGALAAMRHARTVVVTVAMDSMTFTEPIRIGAVLTVSAELTYVGSTSMEAQVEVIAENPITGERRHTNTAYLVYVALDESGRPKRVPPLIATTDEERARLAAGAARQAERKRRRAAEAVPSQPESS</sequence>
<dbReference type="GO" id="GO:0005829">
    <property type="term" value="C:cytosol"/>
    <property type="evidence" value="ECO:0007669"/>
    <property type="project" value="TreeGrafter"/>
</dbReference>
<dbReference type="Gene3D" id="3.10.129.10">
    <property type="entry name" value="Hotdog Thioesterase"/>
    <property type="match status" value="1"/>
</dbReference>
<dbReference type="GO" id="GO:0006637">
    <property type="term" value="P:acyl-CoA metabolic process"/>
    <property type="evidence" value="ECO:0007669"/>
    <property type="project" value="TreeGrafter"/>
</dbReference>
<evidence type="ECO:0000256" key="2">
    <source>
        <dbReference type="ARBA" id="ARBA00022801"/>
    </source>
</evidence>
<accession>A0A2M8PIN4</accession>
<dbReference type="EMBL" id="PGTM01000002">
    <property type="protein sequence ID" value="PJF37411.1"/>
    <property type="molecule type" value="Genomic_DNA"/>
</dbReference>
<organism evidence="7 8">
    <name type="scientific">Candidatus Thermofonsia Clade 1 bacterium</name>
    <dbReference type="NCBI Taxonomy" id="2364210"/>
    <lineage>
        <taxon>Bacteria</taxon>
        <taxon>Bacillati</taxon>
        <taxon>Chloroflexota</taxon>
        <taxon>Candidatus Thermofontia</taxon>
        <taxon>Candidatus Thermofonsia Clade 1</taxon>
    </lineage>
</organism>
<dbReference type="GO" id="GO:0009062">
    <property type="term" value="P:fatty acid catabolic process"/>
    <property type="evidence" value="ECO:0007669"/>
    <property type="project" value="TreeGrafter"/>
</dbReference>
<dbReference type="Proteomes" id="UP000228947">
    <property type="component" value="Unassembled WGS sequence"/>
</dbReference>
<evidence type="ECO:0000256" key="4">
    <source>
        <dbReference type="SAM" id="MobiDB-lite"/>
    </source>
</evidence>
<evidence type="ECO:0000256" key="3">
    <source>
        <dbReference type="PROSITE-ProRule" id="PRU01106"/>
    </source>
</evidence>
<protein>
    <submittedName>
        <fullName evidence="7">Acyl-CoA thioesterase</fullName>
    </submittedName>
</protein>
<dbReference type="AlphaFoldDB" id="A0A2M8Q051"/>
<comment type="similarity">
    <text evidence="1">Belongs to the acyl coenzyme A hydrolase family.</text>
</comment>
<dbReference type="Proteomes" id="UP000229681">
    <property type="component" value="Unassembled WGS sequence"/>
</dbReference>
<dbReference type="InterPro" id="IPR040170">
    <property type="entry name" value="Cytosol_ACT"/>
</dbReference>
<dbReference type="GO" id="GO:0052816">
    <property type="term" value="F:long-chain fatty acyl-CoA hydrolase activity"/>
    <property type="evidence" value="ECO:0007669"/>
    <property type="project" value="TreeGrafter"/>
</dbReference>
<evidence type="ECO:0000313" key="8">
    <source>
        <dbReference type="Proteomes" id="UP000228947"/>
    </source>
</evidence>
<dbReference type="InterPro" id="IPR029069">
    <property type="entry name" value="HotDog_dom_sf"/>
</dbReference>
<dbReference type="Pfam" id="PF03061">
    <property type="entry name" value="4HBT"/>
    <property type="match status" value="1"/>
</dbReference>
<comment type="caution">
    <text evidence="7">The sequence shown here is derived from an EMBL/GenBank/DDBJ whole genome shotgun (WGS) entry which is preliminary data.</text>
</comment>
<dbReference type="InterPro" id="IPR006683">
    <property type="entry name" value="Thioestr_dom"/>
</dbReference>
<evidence type="ECO:0000313" key="9">
    <source>
        <dbReference type="Proteomes" id="UP000229681"/>
    </source>
</evidence>
<keyword evidence="2 3" id="KW-0378">Hydrolase</keyword>
<dbReference type="InterPro" id="IPR033120">
    <property type="entry name" value="HOTDOG_ACOT"/>
</dbReference>
<evidence type="ECO:0000259" key="5">
    <source>
        <dbReference type="PROSITE" id="PS51770"/>
    </source>
</evidence>
<dbReference type="CDD" id="cd03442">
    <property type="entry name" value="BFIT_BACH"/>
    <property type="match status" value="1"/>
</dbReference>
<feature type="region of interest" description="Disordered" evidence="4">
    <location>
        <begin position="129"/>
        <end position="170"/>
    </location>
</feature>
<dbReference type="EMBL" id="PGTL01000003">
    <property type="protein sequence ID" value="PJF43180.1"/>
    <property type="molecule type" value="Genomic_DNA"/>
</dbReference>
<dbReference type="SUPFAM" id="SSF54637">
    <property type="entry name" value="Thioesterase/thiol ester dehydrase-isomerase"/>
    <property type="match status" value="1"/>
</dbReference>
<feature type="domain" description="HotDog ACOT-type" evidence="5">
    <location>
        <begin position="12"/>
        <end position="124"/>
    </location>
</feature>